<dbReference type="InterPro" id="IPR021833">
    <property type="entry name" value="DUF3425"/>
</dbReference>
<dbReference type="OrthoDB" id="2245989at2759"/>
<dbReference type="PANTHER" id="PTHR38116">
    <property type="entry name" value="CHROMOSOME 7, WHOLE GENOME SHOTGUN SEQUENCE"/>
    <property type="match status" value="1"/>
</dbReference>
<dbReference type="Proteomes" id="UP000029964">
    <property type="component" value="Unassembled WGS sequence"/>
</dbReference>
<organism evidence="2 3">
    <name type="scientific">Hapsidospora chrysogenum (strain ATCC 11550 / CBS 779.69 / DSM 880 / IAM 14645 / JCM 23072 / IMI 49137)</name>
    <name type="common">Acremonium chrysogenum</name>
    <dbReference type="NCBI Taxonomy" id="857340"/>
    <lineage>
        <taxon>Eukaryota</taxon>
        <taxon>Fungi</taxon>
        <taxon>Dikarya</taxon>
        <taxon>Ascomycota</taxon>
        <taxon>Pezizomycotina</taxon>
        <taxon>Sordariomycetes</taxon>
        <taxon>Hypocreomycetidae</taxon>
        <taxon>Hypocreales</taxon>
        <taxon>Bionectriaceae</taxon>
        <taxon>Hapsidospora</taxon>
    </lineage>
</organism>
<evidence type="ECO:0008006" key="4">
    <source>
        <dbReference type="Google" id="ProtNLM"/>
    </source>
</evidence>
<evidence type="ECO:0000313" key="2">
    <source>
        <dbReference type="EMBL" id="KFH46901.1"/>
    </source>
</evidence>
<feature type="region of interest" description="Disordered" evidence="1">
    <location>
        <begin position="57"/>
        <end position="86"/>
    </location>
</feature>
<name>A0A086TC19_HAPC1</name>
<gene>
    <name evidence="2" type="ORF">ACRE_022100</name>
</gene>
<dbReference type="Pfam" id="PF11905">
    <property type="entry name" value="DUF3425"/>
    <property type="match status" value="1"/>
</dbReference>
<reference evidence="3" key="1">
    <citation type="journal article" date="2014" name="Genome Announc.">
        <title>Genome sequence and annotation of Acremonium chrysogenum, producer of the beta-lactam antibiotic cephalosporin C.</title>
        <authorList>
            <person name="Terfehr D."/>
            <person name="Dahlmann T.A."/>
            <person name="Specht T."/>
            <person name="Zadra I."/>
            <person name="Kuernsteiner H."/>
            <person name="Kueck U."/>
        </authorList>
    </citation>
    <scope>NUCLEOTIDE SEQUENCE [LARGE SCALE GENOMIC DNA]</scope>
    <source>
        <strain evidence="3">ATCC 11550 / CBS 779.69 / DSM 880 / IAM 14645 / JCM 23072 / IMI 49137</strain>
    </source>
</reference>
<keyword evidence="3" id="KW-1185">Reference proteome</keyword>
<evidence type="ECO:0000313" key="3">
    <source>
        <dbReference type="Proteomes" id="UP000029964"/>
    </source>
</evidence>
<evidence type="ECO:0000256" key="1">
    <source>
        <dbReference type="SAM" id="MobiDB-lite"/>
    </source>
</evidence>
<sequence length="330" mass="36765">MEICFAPPGAGAIPVEPMPSTAEARDAAEIWTGVTSTKERRKLQNRLNQRARRRKLRQQAQEQTTSKKVDCLEPAARKTHYSGGSVDPDASDALPVMLGQLVLVSPGEIAIAVRSRGQSKPYLVKVTGNMPSVAETCDRLSRMAQESYERYALGQPSHGHLTTVVHFNVFHGLARNAALLGLRDEWVIKGTTSHFSRHGPGPMPGTGMASYPENMRPTDLQRAVPHHPWIDLFPLPRMRDNFLRAAQARVGTVDEDAMCRDIVDVGAGHGIEHAALVVWGEPWDPRAWEATEGFLRKWGWLLDGCAEVLEGTNRWRRERGLRPFRFEAAR</sequence>
<accession>A0A086TC19</accession>
<comment type="caution">
    <text evidence="2">The sequence shown here is derived from an EMBL/GenBank/DDBJ whole genome shotgun (WGS) entry which is preliminary data.</text>
</comment>
<dbReference type="EMBL" id="JPKY01000014">
    <property type="protein sequence ID" value="KFH46901.1"/>
    <property type="molecule type" value="Genomic_DNA"/>
</dbReference>
<dbReference type="PANTHER" id="PTHR38116:SF1">
    <property type="entry name" value="BZIP DOMAIN-CONTAINING PROTEIN"/>
    <property type="match status" value="1"/>
</dbReference>
<dbReference type="AlphaFoldDB" id="A0A086TC19"/>
<dbReference type="HOGENOM" id="CLU_033726_0_0_1"/>
<dbReference type="STRING" id="857340.A0A086TC19"/>
<proteinExistence type="predicted"/>
<protein>
    <recommendedName>
        <fullName evidence="4">BZIP domain-containing protein</fullName>
    </recommendedName>
</protein>